<dbReference type="EMBL" id="KV017493">
    <property type="protein sequence ID" value="KZV18219.1"/>
    <property type="molecule type" value="Genomic_DNA"/>
</dbReference>
<dbReference type="AlphaFoldDB" id="A0A2Z7AGK3"/>
<proteinExistence type="predicted"/>
<gene>
    <name evidence="2" type="ORF">F511_22275</name>
</gene>
<feature type="compositionally biased region" description="Low complexity" evidence="1">
    <location>
        <begin position="81"/>
        <end position="90"/>
    </location>
</feature>
<reference evidence="2 3" key="1">
    <citation type="journal article" date="2015" name="Proc. Natl. Acad. Sci. U.S.A.">
        <title>The resurrection genome of Boea hygrometrica: A blueprint for survival of dehydration.</title>
        <authorList>
            <person name="Xiao L."/>
            <person name="Yang G."/>
            <person name="Zhang L."/>
            <person name="Yang X."/>
            <person name="Zhao S."/>
            <person name="Ji Z."/>
            <person name="Zhou Q."/>
            <person name="Hu M."/>
            <person name="Wang Y."/>
            <person name="Chen M."/>
            <person name="Xu Y."/>
            <person name="Jin H."/>
            <person name="Xiao X."/>
            <person name="Hu G."/>
            <person name="Bao F."/>
            <person name="Hu Y."/>
            <person name="Wan P."/>
            <person name="Li L."/>
            <person name="Deng X."/>
            <person name="Kuang T."/>
            <person name="Xiang C."/>
            <person name="Zhu J.K."/>
            <person name="Oliver M.J."/>
            <person name="He Y."/>
        </authorList>
    </citation>
    <scope>NUCLEOTIDE SEQUENCE [LARGE SCALE GENOMIC DNA]</scope>
    <source>
        <strain evidence="3">cv. XS01</strain>
    </source>
</reference>
<feature type="region of interest" description="Disordered" evidence="1">
    <location>
        <begin position="1"/>
        <end position="30"/>
    </location>
</feature>
<sequence>MAQYQILARKPLGPSGTGPKQTLEVKTAVATPPRSCRTAAHRRLHSAARATCAHGGGHLRAQRVQVGGRLRAAPCTTMVHGGRPADAAPAGRRKDAARSYNAHDSARCARRRRQPEKIFFLVS</sequence>
<dbReference type="Proteomes" id="UP000250235">
    <property type="component" value="Unassembled WGS sequence"/>
</dbReference>
<feature type="region of interest" description="Disordered" evidence="1">
    <location>
        <begin position="81"/>
        <end position="109"/>
    </location>
</feature>
<name>A0A2Z7AGK3_9LAMI</name>
<evidence type="ECO:0000313" key="2">
    <source>
        <dbReference type="EMBL" id="KZV18219.1"/>
    </source>
</evidence>
<keyword evidence="3" id="KW-1185">Reference proteome</keyword>
<protein>
    <submittedName>
        <fullName evidence="2">Uncharacterized protein</fullName>
    </submittedName>
</protein>
<evidence type="ECO:0000256" key="1">
    <source>
        <dbReference type="SAM" id="MobiDB-lite"/>
    </source>
</evidence>
<evidence type="ECO:0000313" key="3">
    <source>
        <dbReference type="Proteomes" id="UP000250235"/>
    </source>
</evidence>
<organism evidence="2 3">
    <name type="scientific">Dorcoceras hygrometricum</name>
    <dbReference type="NCBI Taxonomy" id="472368"/>
    <lineage>
        <taxon>Eukaryota</taxon>
        <taxon>Viridiplantae</taxon>
        <taxon>Streptophyta</taxon>
        <taxon>Embryophyta</taxon>
        <taxon>Tracheophyta</taxon>
        <taxon>Spermatophyta</taxon>
        <taxon>Magnoliopsida</taxon>
        <taxon>eudicotyledons</taxon>
        <taxon>Gunneridae</taxon>
        <taxon>Pentapetalae</taxon>
        <taxon>asterids</taxon>
        <taxon>lamiids</taxon>
        <taxon>Lamiales</taxon>
        <taxon>Gesneriaceae</taxon>
        <taxon>Didymocarpoideae</taxon>
        <taxon>Trichosporeae</taxon>
        <taxon>Loxocarpinae</taxon>
        <taxon>Dorcoceras</taxon>
    </lineage>
</organism>
<accession>A0A2Z7AGK3</accession>